<dbReference type="NCBIfam" id="TIGR02273">
    <property type="entry name" value="16S_RimM"/>
    <property type="match status" value="1"/>
</dbReference>
<dbReference type="InterPro" id="IPR056792">
    <property type="entry name" value="PRC_RimM"/>
</dbReference>
<evidence type="ECO:0000256" key="2">
    <source>
        <dbReference type="ARBA" id="ARBA00022517"/>
    </source>
</evidence>
<dbReference type="InterPro" id="IPR011961">
    <property type="entry name" value="RimM"/>
</dbReference>
<keyword evidence="3 5" id="KW-0698">rRNA processing</keyword>
<organism evidence="8 9">
    <name type="scientific">Aquirufa avitistagni</name>
    <dbReference type="NCBI Taxonomy" id="3104728"/>
    <lineage>
        <taxon>Bacteria</taxon>
        <taxon>Pseudomonadati</taxon>
        <taxon>Bacteroidota</taxon>
        <taxon>Cytophagia</taxon>
        <taxon>Cytophagales</taxon>
        <taxon>Flectobacillaceae</taxon>
        <taxon>Aquirufa</taxon>
    </lineage>
</organism>
<dbReference type="Gene3D" id="2.30.30.240">
    <property type="entry name" value="PRC-barrel domain"/>
    <property type="match status" value="1"/>
</dbReference>
<accession>A0ABW6DD53</accession>
<dbReference type="HAMAP" id="MF_00014">
    <property type="entry name" value="Ribosome_mat_RimM"/>
    <property type="match status" value="1"/>
</dbReference>
<sequence>MAKTEYFELGTISKPHGLKGAVHVFLDVDDPYEYEELDAVFVQRGNEMVPYFIDDLQIRDNLNLMSLEGIDSVDLARELVGLKLFLPIAMLPKLRDDQFYYHEIIDYQVEDEVLGTLGTVKEVYSTGAQDVVIMIYKGHEVLIPLLDEIIPKVDKQAKVVHSRLPDGLLDVYLNESYDAD</sequence>
<comment type="subcellular location">
    <subcellularLocation>
        <location evidence="5">Cytoplasm</location>
    </subcellularLocation>
</comment>
<evidence type="ECO:0000256" key="1">
    <source>
        <dbReference type="ARBA" id="ARBA00022490"/>
    </source>
</evidence>
<dbReference type="Gene3D" id="2.40.30.60">
    <property type="entry name" value="RimM"/>
    <property type="match status" value="1"/>
</dbReference>
<dbReference type="InterPro" id="IPR036976">
    <property type="entry name" value="RimM_N_sf"/>
</dbReference>
<dbReference type="PANTHER" id="PTHR33692">
    <property type="entry name" value="RIBOSOME MATURATION FACTOR RIMM"/>
    <property type="match status" value="1"/>
</dbReference>
<keyword evidence="1 5" id="KW-0963">Cytoplasm</keyword>
<evidence type="ECO:0000259" key="6">
    <source>
        <dbReference type="Pfam" id="PF01782"/>
    </source>
</evidence>
<comment type="domain">
    <text evidence="5">The PRC barrel domain binds ribosomal protein uS19.</text>
</comment>
<evidence type="ECO:0000259" key="7">
    <source>
        <dbReference type="Pfam" id="PF24986"/>
    </source>
</evidence>
<dbReference type="InterPro" id="IPR002676">
    <property type="entry name" value="RimM_N"/>
</dbReference>
<reference evidence="8 9" key="1">
    <citation type="submission" date="2024-03" db="EMBL/GenBank/DDBJ databases">
        <title>Aquirufa genome sequencing.</title>
        <authorList>
            <person name="Pitt A."/>
            <person name="Hahn M.W."/>
        </authorList>
    </citation>
    <scope>NUCLEOTIDE SEQUENCE [LARGE SCALE GENOMIC DNA]</scope>
    <source>
        <strain evidence="8 9">OSTEICH-129V</strain>
    </source>
</reference>
<evidence type="ECO:0000313" key="9">
    <source>
        <dbReference type="Proteomes" id="UP001598138"/>
    </source>
</evidence>
<dbReference type="SUPFAM" id="SSF50346">
    <property type="entry name" value="PRC-barrel domain"/>
    <property type="match status" value="1"/>
</dbReference>
<proteinExistence type="inferred from homology"/>
<evidence type="ECO:0000313" key="8">
    <source>
        <dbReference type="EMBL" id="MFD3393848.1"/>
    </source>
</evidence>
<dbReference type="SUPFAM" id="SSF50447">
    <property type="entry name" value="Translation proteins"/>
    <property type="match status" value="1"/>
</dbReference>
<evidence type="ECO:0000256" key="3">
    <source>
        <dbReference type="ARBA" id="ARBA00022552"/>
    </source>
</evidence>
<dbReference type="InterPro" id="IPR011033">
    <property type="entry name" value="PRC_barrel-like_sf"/>
</dbReference>
<feature type="domain" description="Ribosome maturation factor RimM PRC barrel" evidence="7">
    <location>
        <begin position="102"/>
        <end position="168"/>
    </location>
</feature>
<gene>
    <name evidence="5 8" type="primary">rimM</name>
    <name evidence="8" type="ORF">U0R10_04375</name>
</gene>
<dbReference type="Proteomes" id="UP001598138">
    <property type="component" value="Unassembled WGS sequence"/>
</dbReference>
<protein>
    <recommendedName>
        <fullName evidence="5">Ribosome maturation factor RimM</fullName>
    </recommendedName>
</protein>
<dbReference type="EMBL" id="JBBKXZ010000001">
    <property type="protein sequence ID" value="MFD3393848.1"/>
    <property type="molecule type" value="Genomic_DNA"/>
</dbReference>
<evidence type="ECO:0000256" key="4">
    <source>
        <dbReference type="ARBA" id="ARBA00023186"/>
    </source>
</evidence>
<keyword evidence="2 5" id="KW-0690">Ribosome biogenesis</keyword>
<comment type="similarity">
    <text evidence="5">Belongs to the RimM family.</text>
</comment>
<name>A0ABW6DD53_9BACT</name>
<dbReference type="RefSeq" id="WP_377982728.1">
    <property type="nucleotide sequence ID" value="NZ_JBBKXZ010000001.1"/>
</dbReference>
<comment type="caution">
    <text evidence="8">The sequence shown here is derived from an EMBL/GenBank/DDBJ whole genome shotgun (WGS) entry which is preliminary data.</text>
</comment>
<dbReference type="Pfam" id="PF24986">
    <property type="entry name" value="PRC_RimM"/>
    <property type="match status" value="1"/>
</dbReference>
<feature type="domain" description="RimM N-terminal" evidence="6">
    <location>
        <begin position="9"/>
        <end position="88"/>
    </location>
</feature>
<dbReference type="InterPro" id="IPR009000">
    <property type="entry name" value="Transl_B-barrel_sf"/>
</dbReference>
<dbReference type="Pfam" id="PF01782">
    <property type="entry name" value="RimM"/>
    <property type="match status" value="1"/>
</dbReference>
<dbReference type="PANTHER" id="PTHR33692:SF1">
    <property type="entry name" value="RIBOSOME MATURATION FACTOR RIMM"/>
    <property type="match status" value="1"/>
</dbReference>
<comment type="subunit">
    <text evidence="5">Binds ribosomal protein uS19.</text>
</comment>
<evidence type="ECO:0000256" key="5">
    <source>
        <dbReference type="HAMAP-Rule" id="MF_00014"/>
    </source>
</evidence>
<comment type="function">
    <text evidence="5">An accessory protein needed during the final step in the assembly of 30S ribosomal subunit, possibly for assembly of the head region. Essential for efficient processing of 16S rRNA. May be needed both before and after RbfA during the maturation of 16S rRNA. It has affinity for free ribosomal 30S subunits but not for 70S ribosomes.</text>
</comment>
<keyword evidence="9" id="KW-1185">Reference proteome</keyword>
<keyword evidence="4 5" id="KW-0143">Chaperone</keyword>